<dbReference type="Proteomes" id="UP000327118">
    <property type="component" value="Unassembled WGS sequence"/>
</dbReference>
<dbReference type="PANTHER" id="PTHR34154:SF10">
    <property type="entry name" value="ASL1-LIKE GLYCOSYL HYDROLASE CATALYTIC DOMAIN-CONTAINING PROTEIN"/>
    <property type="match status" value="1"/>
</dbReference>
<evidence type="ECO:0000256" key="1">
    <source>
        <dbReference type="SAM" id="SignalP"/>
    </source>
</evidence>
<gene>
    <name evidence="3" type="ORF">BDV28DRAFT_132813</name>
</gene>
<accession>A0A5N6Z8X3</accession>
<dbReference type="SUPFAM" id="SSF51445">
    <property type="entry name" value="(Trans)glycosidases"/>
    <property type="match status" value="1"/>
</dbReference>
<dbReference type="EMBL" id="ML739093">
    <property type="protein sequence ID" value="KAE8353613.1"/>
    <property type="molecule type" value="Genomic_DNA"/>
</dbReference>
<dbReference type="InterPro" id="IPR017853">
    <property type="entry name" value="GH"/>
</dbReference>
<dbReference type="Pfam" id="PF11790">
    <property type="entry name" value="Glyco_hydro_cc"/>
    <property type="match status" value="1"/>
</dbReference>
<dbReference type="OrthoDB" id="43654at2759"/>
<keyword evidence="4" id="KW-1185">Reference proteome</keyword>
<sequence>MVSFTTLIGAGLLATTAMAAPHTHQHSHTQLSQRSPSTKRGAAYNHLSDVQSLHQNGGISWAYDWNMVSSGNLPAGVEFVPMLWGSKMFGDWFSTIPTVLASGASYIMGFNEPDVSAQASMTPADAADSYAKYITPFSGQAKLVTPAVSNAGGPNMGLGWMRQFLDACTHCSMSVLAVHWYGDSADEFKIFVTQAQELAASYGLQETWVTEFALNSAINPGGDVQGSASFLTEVIPWLDSQSGINRYAYFMCADGFLLQGTDLSPSGKAYLSS</sequence>
<dbReference type="Gene3D" id="3.20.20.80">
    <property type="entry name" value="Glycosidases"/>
    <property type="match status" value="1"/>
</dbReference>
<feature type="signal peptide" evidence="1">
    <location>
        <begin position="1"/>
        <end position="19"/>
    </location>
</feature>
<protein>
    <recommendedName>
        <fullName evidence="2">Asl1-like glycosyl hydrolase catalytic domain-containing protein</fullName>
    </recommendedName>
</protein>
<reference evidence="4" key="1">
    <citation type="submission" date="2019-04" db="EMBL/GenBank/DDBJ databases">
        <title>Friends and foes A comparative genomics studyof 23 Aspergillus species from section Flavi.</title>
        <authorList>
            <consortium name="DOE Joint Genome Institute"/>
            <person name="Kjaerbolling I."/>
            <person name="Vesth T."/>
            <person name="Frisvad J.C."/>
            <person name="Nybo J.L."/>
            <person name="Theobald S."/>
            <person name="Kildgaard S."/>
            <person name="Isbrandt T."/>
            <person name="Kuo A."/>
            <person name="Sato A."/>
            <person name="Lyhne E.K."/>
            <person name="Kogle M.E."/>
            <person name="Wiebenga A."/>
            <person name="Kun R.S."/>
            <person name="Lubbers R.J."/>
            <person name="Makela M.R."/>
            <person name="Barry K."/>
            <person name="Chovatia M."/>
            <person name="Clum A."/>
            <person name="Daum C."/>
            <person name="Haridas S."/>
            <person name="He G."/>
            <person name="LaButti K."/>
            <person name="Lipzen A."/>
            <person name="Mondo S."/>
            <person name="Riley R."/>
            <person name="Salamov A."/>
            <person name="Simmons B.A."/>
            <person name="Magnuson J.K."/>
            <person name="Henrissat B."/>
            <person name="Mortensen U.H."/>
            <person name="Larsen T.O."/>
            <person name="Devries R.P."/>
            <person name="Grigoriev I.V."/>
            <person name="Machida M."/>
            <person name="Baker S.E."/>
            <person name="Andersen M.R."/>
        </authorList>
    </citation>
    <scope>NUCLEOTIDE SEQUENCE [LARGE SCALE GENOMIC DNA]</scope>
    <source>
        <strain evidence="4">CBS 553.77</strain>
    </source>
</reference>
<evidence type="ECO:0000313" key="4">
    <source>
        <dbReference type="Proteomes" id="UP000327118"/>
    </source>
</evidence>
<proteinExistence type="predicted"/>
<name>A0A5N6Z8X3_9EURO</name>
<dbReference type="GO" id="GO:0071966">
    <property type="term" value="P:fungal-type cell wall polysaccharide metabolic process"/>
    <property type="evidence" value="ECO:0007669"/>
    <property type="project" value="TreeGrafter"/>
</dbReference>
<evidence type="ECO:0000313" key="3">
    <source>
        <dbReference type="EMBL" id="KAE8353613.1"/>
    </source>
</evidence>
<dbReference type="AlphaFoldDB" id="A0A5N6Z8X3"/>
<feature type="domain" description="Asl1-like glycosyl hydrolase catalytic" evidence="2">
    <location>
        <begin position="41"/>
        <end position="270"/>
    </location>
</feature>
<evidence type="ECO:0000259" key="2">
    <source>
        <dbReference type="Pfam" id="PF11790"/>
    </source>
</evidence>
<dbReference type="GO" id="GO:0009277">
    <property type="term" value="C:fungal-type cell wall"/>
    <property type="evidence" value="ECO:0007669"/>
    <property type="project" value="TreeGrafter"/>
</dbReference>
<dbReference type="InterPro" id="IPR024655">
    <property type="entry name" value="Asl1_glyco_hydro_catalytic"/>
</dbReference>
<dbReference type="PANTHER" id="PTHR34154">
    <property type="entry name" value="ALKALI-SENSITIVE LINKAGE PROTEIN 1"/>
    <property type="match status" value="1"/>
</dbReference>
<keyword evidence="1" id="KW-0732">Signal</keyword>
<dbReference type="InterPro" id="IPR053183">
    <property type="entry name" value="ASL1"/>
</dbReference>
<feature type="chain" id="PRO_5025010341" description="Asl1-like glycosyl hydrolase catalytic domain-containing protein" evidence="1">
    <location>
        <begin position="20"/>
        <end position="273"/>
    </location>
</feature>
<organism evidence="3 4">
    <name type="scientific">Aspergillus coremiiformis</name>
    <dbReference type="NCBI Taxonomy" id="138285"/>
    <lineage>
        <taxon>Eukaryota</taxon>
        <taxon>Fungi</taxon>
        <taxon>Dikarya</taxon>
        <taxon>Ascomycota</taxon>
        <taxon>Pezizomycotina</taxon>
        <taxon>Eurotiomycetes</taxon>
        <taxon>Eurotiomycetidae</taxon>
        <taxon>Eurotiales</taxon>
        <taxon>Aspergillaceae</taxon>
        <taxon>Aspergillus</taxon>
        <taxon>Aspergillus subgen. Circumdati</taxon>
    </lineage>
</organism>
<dbReference type="FunFam" id="3.20.20.80:FF:000271">
    <property type="entry name" value="Alkali-sensitive linkage protein 1"/>
    <property type="match status" value="1"/>
</dbReference>